<accession>A0A4Y5P1C5</accession>
<proteinExistence type="predicted"/>
<protein>
    <submittedName>
        <fullName evidence="1">Uncharacterized protein</fullName>
    </submittedName>
</protein>
<evidence type="ECO:0000313" key="1">
    <source>
        <dbReference type="EMBL" id="QCW23774.1"/>
    </source>
</evidence>
<organism evidence="1 2">
    <name type="scientific">Pantoea phage vB_PagS_AAS21</name>
    <dbReference type="NCBI Taxonomy" id="2575261"/>
    <lineage>
        <taxon>Viruses</taxon>
        <taxon>Duplodnaviria</taxon>
        <taxon>Heunggongvirae</taxon>
        <taxon>Uroviricota</taxon>
        <taxon>Caudoviricetes</taxon>
        <taxon>Demerecviridae</taxon>
        <taxon>Keyvirus</taxon>
        <taxon>Keyvirus AAS21</taxon>
    </lineage>
</organism>
<sequence length="108" mass="12368">MTDNIKLEIGNTDLYYTGMRVKWDPYKERFTTGTLDILNLKLEDVRLAINLDEGTINGVVLEAVTYQEFGATYNTFIFVPEDKAVKEFEIDIFDTIFTLLTPVAVSNF</sequence>
<reference evidence="1 2" key="1">
    <citation type="submission" date="2019-04" db="EMBL/GenBank/DDBJ databases">
        <title>Complete genome sequence of Pantoea bacteriophage vB_PagS_AAS21.</title>
        <authorList>
            <person name="Truncaite L."/>
            <person name="Simoliuniene M."/>
            <person name="Zajanckauskaite A."/>
            <person name="Meskys R."/>
            <person name="Simoliunas E."/>
        </authorList>
    </citation>
    <scope>NUCLEOTIDE SEQUENCE [LARGE SCALE GENOMIC DNA]</scope>
</reference>
<gene>
    <name evidence="1" type="ORF">AAS21_gp036</name>
</gene>
<evidence type="ECO:0000313" key="2">
    <source>
        <dbReference type="Proteomes" id="UP000308921"/>
    </source>
</evidence>
<dbReference type="Proteomes" id="UP000308921">
    <property type="component" value="Segment"/>
</dbReference>
<keyword evidence="2" id="KW-1185">Reference proteome</keyword>
<dbReference type="EMBL" id="MK770119">
    <property type="protein sequence ID" value="QCW23774.1"/>
    <property type="molecule type" value="Genomic_DNA"/>
</dbReference>
<name>A0A4Y5P1C5_9CAUD</name>